<dbReference type="EMBL" id="FONY01000031">
    <property type="protein sequence ID" value="SFF40308.1"/>
    <property type="molecule type" value="Genomic_DNA"/>
</dbReference>
<organism evidence="2 3">
    <name type="scientific">Thermoflexibacter ruber</name>
    <dbReference type="NCBI Taxonomy" id="1003"/>
    <lineage>
        <taxon>Bacteria</taxon>
        <taxon>Pseudomonadati</taxon>
        <taxon>Bacteroidota</taxon>
        <taxon>Cytophagia</taxon>
        <taxon>Cytophagales</taxon>
        <taxon>Thermoflexibacteraceae</taxon>
        <taxon>Thermoflexibacter</taxon>
    </lineage>
</organism>
<feature type="compositionally biased region" description="Basic residues" evidence="1">
    <location>
        <begin position="7"/>
        <end position="16"/>
    </location>
</feature>
<dbReference type="Proteomes" id="UP000199513">
    <property type="component" value="Unassembled WGS sequence"/>
</dbReference>
<evidence type="ECO:0000256" key="1">
    <source>
        <dbReference type="SAM" id="MobiDB-lite"/>
    </source>
</evidence>
<gene>
    <name evidence="2" type="ORF">SAMN04488541_103131</name>
</gene>
<proteinExistence type="predicted"/>
<dbReference type="RefSeq" id="WP_177217413.1">
    <property type="nucleotide sequence ID" value="NZ_FONY01000031.1"/>
</dbReference>
<dbReference type="AlphaFoldDB" id="A0A1I2IF88"/>
<name>A0A1I2IF88_9BACT</name>
<protein>
    <submittedName>
        <fullName evidence="2">Uncharacterized protein</fullName>
    </submittedName>
</protein>
<accession>A0A1I2IF88</accession>
<evidence type="ECO:0000313" key="2">
    <source>
        <dbReference type="EMBL" id="SFF40308.1"/>
    </source>
</evidence>
<sequence length="56" mass="6644">MALKNFKPNKSKKNGKFKGYEEEGFPKMKTPTKGIKEKFSKNKWQDYLVNNEEDDE</sequence>
<keyword evidence="3" id="KW-1185">Reference proteome</keyword>
<reference evidence="2 3" key="1">
    <citation type="submission" date="2016-10" db="EMBL/GenBank/DDBJ databases">
        <authorList>
            <person name="de Groot N.N."/>
        </authorList>
    </citation>
    <scope>NUCLEOTIDE SEQUENCE [LARGE SCALE GENOMIC DNA]</scope>
    <source>
        <strain>GEY</strain>
        <strain evidence="3">DSM 9560</strain>
    </source>
</reference>
<evidence type="ECO:0000313" key="3">
    <source>
        <dbReference type="Proteomes" id="UP000199513"/>
    </source>
</evidence>
<feature type="region of interest" description="Disordered" evidence="1">
    <location>
        <begin position="1"/>
        <end position="31"/>
    </location>
</feature>